<accession>A0A4Q9KAW1</accession>
<keyword evidence="3" id="KW-0812">Transmembrane</keyword>
<evidence type="ECO:0000256" key="4">
    <source>
        <dbReference type="ARBA" id="ARBA00022989"/>
    </source>
</evidence>
<comment type="subcellular location">
    <subcellularLocation>
        <location evidence="1">Membrane</location>
        <topology evidence="1">Single-pass membrane protein</topology>
    </subcellularLocation>
</comment>
<gene>
    <name evidence="6" type="ORF">ET989_13650</name>
</gene>
<dbReference type="EMBL" id="SDMQ01000018">
    <property type="protein sequence ID" value="TBT82732.1"/>
    <property type="molecule type" value="Genomic_DNA"/>
</dbReference>
<comment type="caution">
    <text evidence="6">The sequence shown here is derived from an EMBL/GenBank/DDBJ whole genome shotgun (WGS) entry which is preliminary data.</text>
</comment>
<comment type="similarity">
    <text evidence="2">Belongs to the membrane fusion protein (MFP) (TC 8.A.1) family.</text>
</comment>
<organism evidence="6 7">
    <name type="scientific">Propioniciclava sinopodophylli</name>
    <dbReference type="NCBI Taxonomy" id="1837344"/>
    <lineage>
        <taxon>Bacteria</taxon>
        <taxon>Bacillati</taxon>
        <taxon>Actinomycetota</taxon>
        <taxon>Actinomycetes</taxon>
        <taxon>Propionibacteriales</taxon>
        <taxon>Propionibacteriaceae</taxon>
        <taxon>Propioniciclava</taxon>
    </lineage>
</organism>
<evidence type="ECO:0000256" key="3">
    <source>
        <dbReference type="ARBA" id="ARBA00022692"/>
    </source>
</evidence>
<dbReference type="InterPro" id="IPR050739">
    <property type="entry name" value="MFP"/>
</dbReference>
<proteinExistence type="inferred from homology"/>
<dbReference type="GO" id="GO:0016020">
    <property type="term" value="C:membrane"/>
    <property type="evidence" value="ECO:0007669"/>
    <property type="project" value="UniProtKB-SubCell"/>
</dbReference>
<evidence type="ECO:0000313" key="6">
    <source>
        <dbReference type="EMBL" id="TBT82732.1"/>
    </source>
</evidence>
<dbReference type="AlphaFoldDB" id="A0A4Q9KAW1"/>
<keyword evidence="7" id="KW-1185">Reference proteome</keyword>
<dbReference type="RefSeq" id="WP_131169909.1">
    <property type="nucleotide sequence ID" value="NZ_SDMQ01000018.1"/>
</dbReference>
<sequence>MTWSNRFRLLGGILAVLVLVAGLTLLFNHRQARVASFEATVNAPTAQVGSGYGGVLTEQFVRAGDTVAVGDPLFTVISPDVNRERQQGVEPQSTAAYQVDTTTGAITYLAVIDGQVTQVSGVLGSYLTPGVSLATISATDPKSVLARFDLEAVDYGRVERGAPVTINLANNAQVQGSVADVTVTTQDGRAITQVRVESEGLTDPRHEALTRSGSPVQAVMSLRDDGILAGPTDALLQFLVKVGLR</sequence>
<dbReference type="PANTHER" id="PTHR30386:SF26">
    <property type="entry name" value="TRANSPORT PROTEIN COMB"/>
    <property type="match status" value="1"/>
</dbReference>
<keyword evidence="4" id="KW-1133">Transmembrane helix</keyword>
<dbReference type="PANTHER" id="PTHR30386">
    <property type="entry name" value="MEMBRANE FUSION SUBUNIT OF EMRAB-TOLC MULTIDRUG EFFLUX PUMP"/>
    <property type="match status" value="1"/>
</dbReference>
<evidence type="ECO:0000256" key="1">
    <source>
        <dbReference type="ARBA" id="ARBA00004167"/>
    </source>
</evidence>
<evidence type="ECO:0000256" key="2">
    <source>
        <dbReference type="ARBA" id="ARBA00009477"/>
    </source>
</evidence>
<evidence type="ECO:0000313" key="7">
    <source>
        <dbReference type="Proteomes" id="UP000292373"/>
    </source>
</evidence>
<reference evidence="6 7" key="1">
    <citation type="submission" date="2019-01" db="EMBL/GenBank/DDBJ databases">
        <title>Lactibacter flavus gen. nov., sp. nov., a novel bacterium of the family Propionibacteriaceae isolated from raw milk and dairy products.</title>
        <authorList>
            <person name="Huptas C."/>
            <person name="Wenning M."/>
            <person name="Breitenwieser F."/>
            <person name="Doll E."/>
            <person name="Von Neubeck M."/>
            <person name="Busse H.-J."/>
            <person name="Scherer S."/>
        </authorList>
    </citation>
    <scope>NUCLEOTIDE SEQUENCE [LARGE SCALE GENOMIC DNA]</scope>
    <source>
        <strain evidence="6 7">KCTC 33808</strain>
    </source>
</reference>
<keyword evidence="5" id="KW-0472">Membrane</keyword>
<dbReference type="Proteomes" id="UP000292373">
    <property type="component" value="Unassembled WGS sequence"/>
</dbReference>
<name>A0A4Q9KAW1_9ACTN</name>
<evidence type="ECO:0000256" key="5">
    <source>
        <dbReference type="ARBA" id="ARBA00023136"/>
    </source>
</evidence>
<protein>
    <submittedName>
        <fullName evidence="6">HlyD family efflux transporter periplasmic adaptor subunit</fullName>
    </submittedName>
</protein>
<dbReference type="OrthoDB" id="3725787at2"/>